<reference evidence="3" key="2">
    <citation type="submission" date="2015-01" db="EMBL/GenBank/DDBJ databases">
        <title>Evolutionary Origins and Diversification of the Mycorrhizal Mutualists.</title>
        <authorList>
            <consortium name="DOE Joint Genome Institute"/>
            <consortium name="Mycorrhizal Genomics Consortium"/>
            <person name="Kohler A."/>
            <person name="Kuo A."/>
            <person name="Nagy L.G."/>
            <person name="Floudas D."/>
            <person name="Copeland A."/>
            <person name="Barry K.W."/>
            <person name="Cichocki N."/>
            <person name="Veneault-Fourrey C."/>
            <person name="LaButti K."/>
            <person name="Lindquist E.A."/>
            <person name="Lipzen A."/>
            <person name="Lundell T."/>
            <person name="Morin E."/>
            <person name="Murat C."/>
            <person name="Riley R."/>
            <person name="Ohm R."/>
            <person name="Sun H."/>
            <person name="Tunlid A."/>
            <person name="Henrissat B."/>
            <person name="Grigoriev I.V."/>
            <person name="Hibbett D.S."/>
            <person name="Martin F."/>
        </authorList>
    </citation>
    <scope>NUCLEOTIDE SEQUENCE [LARGE SCALE GENOMIC DNA]</scope>
    <source>
        <strain evidence="3">UH-Slu-Lm8-n1</strain>
    </source>
</reference>
<keyword evidence="1" id="KW-0472">Membrane</keyword>
<dbReference type="AlphaFoldDB" id="A0A0D0BRM9"/>
<evidence type="ECO:0000256" key="1">
    <source>
        <dbReference type="SAM" id="Phobius"/>
    </source>
</evidence>
<organism evidence="2 3">
    <name type="scientific">Suillus luteus UH-Slu-Lm8-n1</name>
    <dbReference type="NCBI Taxonomy" id="930992"/>
    <lineage>
        <taxon>Eukaryota</taxon>
        <taxon>Fungi</taxon>
        <taxon>Dikarya</taxon>
        <taxon>Basidiomycota</taxon>
        <taxon>Agaricomycotina</taxon>
        <taxon>Agaricomycetes</taxon>
        <taxon>Agaricomycetidae</taxon>
        <taxon>Boletales</taxon>
        <taxon>Suillineae</taxon>
        <taxon>Suillaceae</taxon>
        <taxon>Suillus</taxon>
    </lineage>
</organism>
<keyword evidence="3" id="KW-1185">Reference proteome</keyword>
<evidence type="ECO:0000313" key="2">
    <source>
        <dbReference type="EMBL" id="KIK45703.1"/>
    </source>
</evidence>
<keyword evidence="1" id="KW-1133">Transmembrane helix</keyword>
<dbReference type="OrthoDB" id="2671392at2759"/>
<dbReference type="HOGENOM" id="CLU_057751_1_0_1"/>
<feature type="transmembrane region" description="Helical" evidence="1">
    <location>
        <begin position="12"/>
        <end position="33"/>
    </location>
</feature>
<feature type="transmembrane region" description="Helical" evidence="1">
    <location>
        <begin position="146"/>
        <end position="166"/>
    </location>
</feature>
<name>A0A0D0BRM9_9AGAM</name>
<protein>
    <recommendedName>
        <fullName evidence="4">Glucose receptor Git3 N-terminal domain-containing protein</fullName>
    </recommendedName>
</protein>
<sequence length="237" mass="26407">MTATLHCSRCWIIFVVWNSTGVVVFAMLWVIISARLHAMYQRSRWILIFLIVAFLADSIFNGIATVIKTIQASGEEYILSGTYQCAIQMDNIPFWNYLPWILGTVWEVLALCLAAWIAIKHFRELRQHSSGGLVGDCFTVLMKTHMLYFASFVIVSCLQLIFTVSPTLSSDQSPLATLVYYGVLQISLAVQAYVLGPRLILGVREYHAKLVAGSDTATDMTSIAFQGRVHVSTGSDV</sequence>
<proteinExistence type="predicted"/>
<keyword evidence="1" id="KW-0812">Transmembrane</keyword>
<gene>
    <name evidence="2" type="ORF">CY34DRAFT_801328</name>
</gene>
<evidence type="ECO:0008006" key="4">
    <source>
        <dbReference type="Google" id="ProtNLM"/>
    </source>
</evidence>
<feature type="transmembrane region" description="Helical" evidence="1">
    <location>
        <begin position="45"/>
        <end position="67"/>
    </location>
</feature>
<dbReference type="EMBL" id="KN835169">
    <property type="protein sequence ID" value="KIK45703.1"/>
    <property type="molecule type" value="Genomic_DNA"/>
</dbReference>
<evidence type="ECO:0000313" key="3">
    <source>
        <dbReference type="Proteomes" id="UP000054485"/>
    </source>
</evidence>
<feature type="transmembrane region" description="Helical" evidence="1">
    <location>
        <begin position="178"/>
        <end position="196"/>
    </location>
</feature>
<dbReference type="Proteomes" id="UP000054485">
    <property type="component" value="Unassembled WGS sequence"/>
</dbReference>
<accession>A0A0D0BRM9</accession>
<reference evidence="2 3" key="1">
    <citation type="submission" date="2014-04" db="EMBL/GenBank/DDBJ databases">
        <authorList>
            <consortium name="DOE Joint Genome Institute"/>
            <person name="Kuo A."/>
            <person name="Ruytinx J."/>
            <person name="Rineau F."/>
            <person name="Colpaert J."/>
            <person name="Kohler A."/>
            <person name="Nagy L.G."/>
            <person name="Floudas D."/>
            <person name="Copeland A."/>
            <person name="Barry K.W."/>
            <person name="Cichocki N."/>
            <person name="Veneault-Fourrey C."/>
            <person name="LaButti K."/>
            <person name="Lindquist E.A."/>
            <person name="Lipzen A."/>
            <person name="Lundell T."/>
            <person name="Morin E."/>
            <person name="Murat C."/>
            <person name="Sun H."/>
            <person name="Tunlid A."/>
            <person name="Henrissat B."/>
            <person name="Grigoriev I.V."/>
            <person name="Hibbett D.S."/>
            <person name="Martin F."/>
            <person name="Nordberg H.P."/>
            <person name="Cantor M.N."/>
            <person name="Hua S.X."/>
        </authorList>
    </citation>
    <scope>NUCLEOTIDE SEQUENCE [LARGE SCALE GENOMIC DNA]</scope>
    <source>
        <strain evidence="2 3">UH-Slu-Lm8-n1</strain>
    </source>
</reference>
<feature type="transmembrane region" description="Helical" evidence="1">
    <location>
        <begin position="97"/>
        <end position="119"/>
    </location>
</feature>
<dbReference type="InParanoid" id="A0A0D0BRM9"/>